<dbReference type="InterPro" id="IPR025724">
    <property type="entry name" value="GAG-pre-integrase_dom"/>
</dbReference>
<dbReference type="CDD" id="cd09272">
    <property type="entry name" value="RNase_HI_RT_Ty1"/>
    <property type="match status" value="1"/>
</dbReference>
<dbReference type="EnsemblPlants" id="QL12p040299:mrna">
    <property type="protein sequence ID" value="QL12p040299:mrna"/>
    <property type="gene ID" value="QL12p040299"/>
</dbReference>
<dbReference type="Proteomes" id="UP000594261">
    <property type="component" value="Chromosome 12"/>
</dbReference>
<feature type="region of interest" description="Disordered" evidence="2">
    <location>
        <begin position="754"/>
        <end position="797"/>
    </location>
</feature>
<dbReference type="InterPro" id="IPR036397">
    <property type="entry name" value="RNaseH_sf"/>
</dbReference>
<protein>
    <recommendedName>
        <fullName evidence="3">Integrase catalytic domain-containing protein</fullName>
    </recommendedName>
</protein>
<dbReference type="Pfam" id="PF13976">
    <property type="entry name" value="gag_pre-integrs"/>
    <property type="match status" value="1"/>
</dbReference>
<feature type="compositionally biased region" description="Basic and acidic residues" evidence="2">
    <location>
        <begin position="1323"/>
        <end position="1337"/>
    </location>
</feature>
<keyword evidence="1" id="KW-0645">Protease</keyword>
<dbReference type="InterPro" id="IPR054722">
    <property type="entry name" value="PolX-like_BBD"/>
</dbReference>
<evidence type="ECO:0000259" key="3">
    <source>
        <dbReference type="PROSITE" id="PS50994"/>
    </source>
</evidence>
<evidence type="ECO:0000256" key="2">
    <source>
        <dbReference type="SAM" id="MobiDB-lite"/>
    </source>
</evidence>
<evidence type="ECO:0000256" key="1">
    <source>
        <dbReference type="ARBA" id="ARBA00022750"/>
    </source>
</evidence>
<dbReference type="SUPFAM" id="SSF53098">
    <property type="entry name" value="Ribonuclease H-like"/>
    <property type="match status" value="1"/>
</dbReference>
<dbReference type="Pfam" id="PF25597">
    <property type="entry name" value="SH3_retrovirus"/>
    <property type="match status" value="1"/>
</dbReference>
<dbReference type="InterPro" id="IPR057670">
    <property type="entry name" value="SH3_retrovirus"/>
</dbReference>
<feature type="compositionally biased region" description="Polar residues" evidence="2">
    <location>
        <begin position="1352"/>
        <end position="1364"/>
    </location>
</feature>
<keyword evidence="1" id="KW-0064">Aspartyl protease</keyword>
<reference evidence="4" key="2">
    <citation type="submission" date="2021-01" db="UniProtKB">
        <authorList>
            <consortium name="EnsemblPlants"/>
        </authorList>
    </citation>
    <scope>IDENTIFICATION</scope>
</reference>
<dbReference type="GO" id="GO:0015074">
    <property type="term" value="P:DNA integration"/>
    <property type="evidence" value="ECO:0007669"/>
    <property type="project" value="InterPro"/>
</dbReference>
<dbReference type="Pfam" id="PF22936">
    <property type="entry name" value="Pol_BBD"/>
    <property type="match status" value="1"/>
</dbReference>
<sequence length="1929" mass="216782">MSSTAIPNSQSSSMADETLNPLFLQHGHSLEPSLFLSHCSARTTLLGNILLMGPISSINKVYSLLIQEERQQNVGTYVAPHVESTSLVAKSSSGSKNKKNWKGKDKPTCSHCSLNNHTVDKCYKVHGYPPGYKQRGRDNHKVNNVVNPNIPQASIGTQSSPLAGNTWVMDTGATDHIVHSITLFTTIASTKHCVVELPNGETAMDLTCWKTIGVGEVHDGLYLLQEHGYSHSSSPVLHSTAPVHNSMYSLVHNSMKSLVNSSNSSHIDSAAPANSAASAESAPTTSVSVSADISASSSPEVPLLRTSQSILAILFLAFPNQSLRIKQFRIQIGRLLWLLRFKPQKPTTLGPYLHWLYVARGCIGLNISQMVVWRAVVKGWVLDQLDVNNAFLHGDFDKEVFMQLPPGFHSKGEMDAGMYRRFIGRLLYLTITRPDITFAVHRLSQYMPNPRKPHLNAAYRILQYIKSSPALLFCDSQAALHIGANPVFHEHTKHIEIDCHVVQDKFSPLLSKMGGILDIFATSTHPEGEGKSSQAEDKAAKQATVKDQKLKRRVKTTGVHKIKFLCYSKGKMGYLNGKITEPLETDPTYDRWEAENSTVMSWLVHSMKPEISQGYLFLRTAKEIWDAAAQTYSKMGNKAQVYDLKRHERIYEFLGGLRAEYDQVRVQILGKDPLPSLKEVFSYVQNEESRRGVMLYSSTPEQAALATTFQRGAKGDSKNRDKGHWNENALDDKDKLFCDHCNRPRHTRETCWRLHGRPTRGRGGRSSGFSRPRANHTTSTEDIPPAPTPAPTPAPNHERALNTEELAQLRQFMARLEAPTDTSSSFAHSGNLATALNASSTEYDDPWVIDSGTTDHMTGKSSSFSSYNLCSSKDKIRVANGSLSPICGKGSIVVTPSMPLSSVLHVPNLAANLLSIARITLELNCRAIFYSSYCCFQDLTTGRMIGSGSLKDGLYYLDKQPKAQGWLKKAYHTVHSDDSAAQIWLWHHRLGHPSFTLLQKLFPSLFQHNNVSIFQCETCELAKHHRVSFPLSSNKSSAPFSLIHTDVWGPSRVVSLNGCRWFISFIDDFSRTTWVYLLKDKGDVFTVFQLFHKMVQTQFNTSIKMIRSDNGGEYMSGTLQKYLHTHGIIHQTTCAYTPQQNGVAERKNRHLLEVTRALLLTASVPKSYWGDALLTATYLINRMPSRVLDFKRPLEVLFSSVPSSNFIIPPRVFGCICFVHLHGQSRSKLDPRALKCVFIGYSPTQKGYKCYHPPSRKHFVSMDVTFFETQFYFSPQTPPQGEYNGDEEFSVSLPILSTSTKVDLKTDFIDVEVQEANNELSSTDDKLDETPVKELRVYSRRQKSKTTPKAPEQSSEPDSGNSAPVLSIPTINDIDLPIAQRKGVRSCTHHPIANFLSYQHISPTFRSFLSKLSSVSIPQTFQEALGDPKWKEAMQEEMRALKKNDTWDYVDLPNGKRVVGCKWVFTIKHKADGSVERYKARLVAKGFTQTYGIDYKETFAPVAKMNSIRVLISLAANQDWPLHQLDVKNAFLHGDLEEEVYMELPPGLKLPASNGKVCKLKKALYGLRQSPRAWFERFSRAMQKFGYNQSQADHTLFIKHSLQRKITALIVYVDDMVLTGNDEEEIQRLKQSLAQEFEIKDLGNLKYFLGIEVARSRHGIFLSQRKYILDLLKETGMLGCKAIDNPIEQNVKLGEDLNSPLVEKGRYQRLVGRLIYLSHTRPDIAHAVSVVSQFMHSPRETHMKAVRRILRYLKSSPGKGVLFARHDHLKIEAYTDADWAGSIIDRRSTSGYCLFVGGNLVTWRSKKQSVVARSSAEAEFRAMAHGICEILWMKILLREIGYDSKDPIKLFCDNKAAINIAHNPVLHDRTKHMEIDRNFIKEKLRKGIICTPYVRTGDQLADILTKGAATNHFHRILDKLGMRDIYASA</sequence>
<dbReference type="GO" id="GO:0003676">
    <property type="term" value="F:nucleic acid binding"/>
    <property type="evidence" value="ECO:0007669"/>
    <property type="project" value="InterPro"/>
</dbReference>
<accession>A0A7N2N4W9</accession>
<dbReference type="InParanoid" id="A0A7N2N4W9"/>
<dbReference type="PROSITE" id="PS50994">
    <property type="entry name" value="INTEGRASE"/>
    <property type="match status" value="1"/>
</dbReference>
<keyword evidence="5" id="KW-1185">Reference proteome</keyword>
<feature type="region of interest" description="Disordered" evidence="2">
    <location>
        <begin position="1319"/>
        <end position="1366"/>
    </location>
</feature>
<dbReference type="Pfam" id="PF07727">
    <property type="entry name" value="RVT_2"/>
    <property type="match status" value="2"/>
</dbReference>
<keyword evidence="1" id="KW-0378">Hydrolase</keyword>
<dbReference type="InterPro" id="IPR043502">
    <property type="entry name" value="DNA/RNA_pol_sf"/>
</dbReference>
<feature type="compositionally biased region" description="Basic and acidic residues" evidence="2">
    <location>
        <begin position="526"/>
        <end position="547"/>
    </location>
</feature>
<evidence type="ECO:0000313" key="4">
    <source>
        <dbReference type="EnsemblPlants" id="QL12p040299:mrna"/>
    </source>
</evidence>
<dbReference type="Gene3D" id="3.30.420.10">
    <property type="entry name" value="Ribonuclease H-like superfamily/Ribonuclease H"/>
    <property type="match status" value="1"/>
</dbReference>
<feature type="compositionally biased region" description="Pro residues" evidence="2">
    <location>
        <begin position="784"/>
        <end position="794"/>
    </location>
</feature>
<dbReference type="InterPro" id="IPR013103">
    <property type="entry name" value="RVT_2"/>
</dbReference>
<dbReference type="InterPro" id="IPR001584">
    <property type="entry name" value="Integrase_cat-core"/>
</dbReference>
<dbReference type="Gramene" id="QL12p040299:mrna">
    <property type="protein sequence ID" value="QL12p040299:mrna"/>
    <property type="gene ID" value="QL12p040299"/>
</dbReference>
<feature type="compositionally biased region" description="Basic residues" evidence="2">
    <location>
        <begin position="754"/>
        <end position="763"/>
    </location>
</feature>
<evidence type="ECO:0000313" key="5">
    <source>
        <dbReference type="Proteomes" id="UP000594261"/>
    </source>
</evidence>
<dbReference type="PANTHER" id="PTHR11439:SF467">
    <property type="entry name" value="INTEGRASE CATALYTIC DOMAIN-CONTAINING PROTEIN"/>
    <property type="match status" value="1"/>
</dbReference>
<dbReference type="Pfam" id="PF00665">
    <property type="entry name" value="rve"/>
    <property type="match status" value="1"/>
</dbReference>
<dbReference type="OMA" id="TIMVANQ"/>
<dbReference type="SUPFAM" id="SSF56672">
    <property type="entry name" value="DNA/RNA polymerases"/>
    <property type="match status" value="1"/>
</dbReference>
<dbReference type="EMBL" id="LRBV02000012">
    <property type="status" value="NOT_ANNOTATED_CDS"/>
    <property type="molecule type" value="Genomic_DNA"/>
</dbReference>
<proteinExistence type="predicted"/>
<feature type="region of interest" description="Disordered" evidence="2">
    <location>
        <begin position="525"/>
        <end position="547"/>
    </location>
</feature>
<name>A0A7N2N4W9_QUELO</name>
<reference evidence="4 5" key="1">
    <citation type="journal article" date="2016" name="G3 (Bethesda)">
        <title>First Draft Assembly and Annotation of the Genome of a California Endemic Oak Quercus lobata Nee (Fagaceae).</title>
        <authorList>
            <person name="Sork V.L."/>
            <person name="Fitz-Gibbon S.T."/>
            <person name="Puiu D."/>
            <person name="Crepeau M."/>
            <person name="Gugger P.F."/>
            <person name="Sherman R."/>
            <person name="Stevens K."/>
            <person name="Langley C.H."/>
            <person name="Pellegrini M."/>
            <person name="Salzberg S.L."/>
        </authorList>
    </citation>
    <scope>NUCLEOTIDE SEQUENCE [LARGE SCALE GENOMIC DNA]</scope>
    <source>
        <strain evidence="4 5">cv. SW786</strain>
    </source>
</reference>
<dbReference type="GO" id="GO:0004190">
    <property type="term" value="F:aspartic-type endopeptidase activity"/>
    <property type="evidence" value="ECO:0007669"/>
    <property type="project" value="UniProtKB-KW"/>
</dbReference>
<dbReference type="InterPro" id="IPR012337">
    <property type="entry name" value="RNaseH-like_sf"/>
</dbReference>
<organism evidence="4 5">
    <name type="scientific">Quercus lobata</name>
    <name type="common">Valley oak</name>
    <dbReference type="NCBI Taxonomy" id="97700"/>
    <lineage>
        <taxon>Eukaryota</taxon>
        <taxon>Viridiplantae</taxon>
        <taxon>Streptophyta</taxon>
        <taxon>Embryophyta</taxon>
        <taxon>Tracheophyta</taxon>
        <taxon>Spermatophyta</taxon>
        <taxon>Magnoliopsida</taxon>
        <taxon>eudicotyledons</taxon>
        <taxon>Gunneridae</taxon>
        <taxon>Pentapetalae</taxon>
        <taxon>rosids</taxon>
        <taxon>fabids</taxon>
        <taxon>Fagales</taxon>
        <taxon>Fagaceae</taxon>
        <taxon>Quercus</taxon>
    </lineage>
</organism>
<feature type="domain" description="Integrase catalytic" evidence="3">
    <location>
        <begin position="1035"/>
        <end position="1201"/>
    </location>
</feature>
<dbReference type="PANTHER" id="PTHR11439">
    <property type="entry name" value="GAG-POL-RELATED RETROTRANSPOSON"/>
    <property type="match status" value="1"/>
</dbReference>